<dbReference type="STRING" id="1423743.FD41_GL002693"/>
<dbReference type="InterPro" id="IPR018392">
    <property type="entry name" value="LysM"/>
</dbReference>
<dbReference type="Proteomes" id="UP000051966">
    <property type="component" value="Unassembled WGS sequence"/>
</dbReference>
<dbReference type="InterPro" id="IPR036779">
    <property type="entry name" value="LysM_dom_sf"/>
</dbReference>
<dbReference type="CDD" id="cd00118">
    <property type="entry name" value="LysM"/>
    <property type="match status" value="1"/>
</dbReference>
<reference evidence="5 7" key="2">
    <citation type="journal article" date="2015" name="Genome Announc.">
        <title>Expanding the biotechnology potential of lactobacilli through comparative genomics of 213 strains and associated genera.</title>
        <authorList>
            <person name="Sun Z."/>
            <person name="Harris H.M."/>
            <person name="McCann A."/>
            <person name="Guo C."/>
            <person name="Argimon S."/>
            <person name="Zhang W."/>
            <person name="Yang X."/>
            <person name="Jeffery I.B."/>
            <person name="Cooney J.C."/>
            <person name="Kagawa T.F."/>
            <person name="Liu W."/>
            <person name="Song Y."/>
            <person name="Salvetti E."/>
            <person name="Wrobel A."/>
            <person name="Rasinkangas P."/>
            <person name="Parkhill J."/>
            <person name="Rea M.C."/>
            <person name="O'Sullivan O."/>
            <person name="Ritari J."/>
            <person name="Douillard F.P."/>
            <person name="Paul Ross R."/>
            <person name="Yang R."/>
            <person name="Briner A.E."/>
            <person name="Felis G.E."/>
            <person name="de Vos W.M."/>
            <person name="Barrangou R."/>
            <person name="Klaenhammer T.R."/>
            <person name="Caufield P.W."/>
            <person name="Cui Y."/>
            <person name="Zhang H."/>
            <person name="O'Toole P.W."/>
        </authorList>
    </citation>
    <scope>NUCLEOTIDE SEQUENCE [LARGE SCALE GENOMIC DNA]</scope>
    <source>
        <strain evidence="5 7">DSM 18382</strain>
    </source>
</reference>
<dbReference type="PATRIC" id="fig|1423743.5.peg.2771"/>
<dbReference type="SMART" id="SM00257">
    <property type="entry name" value="LysM"/>
    <property type="match status" value="1"/>
</dbReference>
<comment type="caution">
    <text evidence="4">The sequence shown here is derived from an EMBL/GenBank/DDBJ whole genome shotgun (WGS) entry which is preliminary data.</text>
</comment>
<keyword evidence="2" id="KW-0732">Signal</keyword>
<feature type="domain" description="LysM" evidence="3">
    <location>
        <begin position="30"/>
        <end position="74"/>
    </location>
</feature>
<dbReference type="PANTHER" id="PTHR33734:SF26">
    <property type="entry name" value="LYSM DOMAIN-CONTAINING PROTEIN"/>
    <property type="match status" value="1"/>
</dbReference>
<dbReference type="EMBL" id="AZFY01000053">
    <property type="protein sequence ID" value="KRM09215.1"/>
    <property type="molecule type" value="Genomic_DNA"/>
</dbReference>
<evidence type="ECO:0000259" key="3">
    <source>
        <dbReference type="PROSITE" id="PS51782"/>
    </source>
</evidence>
<gene>
    <name evidence="5" type="ORF">FD41_GL002693</name>
    <name evidence="4" type="ORF">JCM14108_1635</name>
</gene>
<dbReference type="AlphaFoldDB" id="X0PAL4"/>
<dbReference type="SUPFAM" id="SSF54106">
    <property type="entry name" value="LysM domain"/>
    <property type="match status" value="1"/>
</dbReference>
<organism evidence="4 6">
    <name type="scientific">Lentilactobacillus farraginis DSM 18382 = JCM 14108</name>
    <dbReference type="NCBI Taxonomy" id="1423743"/>
    <lineage>
        <taxon>Bacteria</taxon>
        <taxon>Bacillati</taxon>
        <taxon>Bacillota</taxon>
        <taxon>Bacilli</taxon>
        <taxon>Lactobacillales</taxon>
        <taxon>Lactobacillaceae</taxon>
        <taxon>Lentilactobacillus</taxon>
    </lineage>
</organism>
<feature type="signal peptide" evidence="2">
    <location>
        <begin position="1"/>
        <end position="28"/>
    </location>
</feature>
<protein>
    <submittedName>
        <fullName evidence="4">Aggregation promoting factor</fullName>
    </submittedName>
    <submittedName>
        <fullName evidence="5">LysM domain protein</fullName>
    </submittedName>
</protein>
<dbReference type="Proteomes" id="UP000019488">
    <property type="component" value="Unassembled WGS sequence"/>
</dbReference>
<feature type="region of interest" description="Disordered" evidence="1">
    <location>
        <begin position="78"/>
        <end position="105"/>
    </location>
</feature>
<evidence type="ECO:0000313" key="5">
    <source>
        <dbReference type="EMBL" id="KRM09215.1"/>
    </source>
</evidence>
<evidence type="ECO:0000313" key="4">
    <source>
        <dbReference type="EMBL" id="GAF36659.1"/>
    </source>
</evidence>
<dbReference type="EMBL" id="BAKI01000015">
    <property type="protein sequence ID" value="GAF36659.1"/>
    <property type="molecule type" value="Genomic_DNA"/>
</dbReference>
<sequence>MKKVLTMILATSAAAVGLFFAGFSYASAATVVTVQSGDTVWGLSQKYNVSVDAIDQANNLNSSSVITVGQQLNIPDGSQAAATTSQPVQQTTSSQSSAYTQPQYKQSVQTNAATTANTASTTNQAANNTAASAQTATTTSTTNSSNTGASNGNSAKAWIASHESGGSYSARNGQYVGKYQLSASYLHGDYSAANQEKVANQYVANRYGSWSAAKSFWQANGWY</sequence>
<evidence type="ECO:0000256" key="2">
    <source>
        <dbReference type="SAM" id="SignalP"/>
    </source>
</evidence>
<evidence type="ECO:0000313" key="6">
    <source>
        <dbReference type="Proteomes" id="UP000019488"/>
    </source>
</evidence>
<reference evidence="4" key="1">
    <citation type="journal article" date="2014" name="Genome Announc.">
        <title>Draft Genome Sequences of Two Lactobacillus Strains, L. farraginis JCM 14108T and L. composti JCM 14202T, Isolated from Compost of Distilled Shochu Residue.</title>
        <authorList>
            <person name="Yuki M."/>
            <person name="Oshima K."/>
            <person name="Suda W."/>
            <person name="Kitahara M."/>
            <person name="Kitamura K."/>
            <person name="Iida T."/>
            <person name="Hattori M."/>
            <person name="Ohkuma M."/>
        </authorList>
    </citation>
    <scope>NUCLEOTIDE SEQUENCE [LARGE SCALE GENOMIC DNA]</scope>
    <source>
        <strain evidence="4">JCM 14108</strain>
    </source>
</reference>
<dbReference type="PANTHER" id="PTHR33734">
    <property type="entry name" value="LYSM DOMAIN-CONTAINING GPI-ANCHORED PROTEIN 2"/>
    <property type="match status" value="1"/>
</dbReference>
<evidence type="ECO:0000313" key="7">
    <source>
        <dbReference type="Proteomes" id="UP000051966"/>
    </source>
</evidence>
<feature type="region of interest" description="Disordered" evidence="1">
    <location>
        <begin position="120"/>
        <end position="153"/>
    </location>
</feature>
<dbReference type="Pfam" id="PF01476">
    <property type="entry name" value="LysM"/>
    <property type="match status" value="1"/>
</dbReference>
<dbReference type="PROSITE" id="PS51782">
    <property type="entry name" value="LYSM"/>
    <property type="match status" value="1"/>
</dbReference>
<evidence type="ECO:0000256" key="1">
    <source>
        <dbReference type="SAM" id="MobiDB-lite"/>
    </source>
</evidence>
<name>X0PAL4_9LACO</name>
<feature type="chain" id="PRO_5010514791" evidence="2">
    <location>
        <begin position="29"/>
        <end position="223"/>
    </location>
</feature>
<proteinExistence type="predicted"/>
<dbReference type="Gene3D" id="3.10.350.10">
    <property type="entry name" value="LysM domain"/>
    <property type="match status" value="1"/>
</dbReference>
<keyword evidence="7" id="KW-1185">Reference proteome</keyword>
<dbReference type="eggNOG" id="COG1388">
    <property type="taxonomic scope" value="Bacteria"/>
</dbReference>
<accession>X0PAL4</accession>